<keyword evidence="3" id="KW-1185">Reference proteome</keyword>
<gene>
    <name evidence="2" type="ORF">AMECASPLE_033446</name>
</gene>
<name>A0ABV0ZUL3_9TELE</name>
<evidence type="ECO:0000256" key="1">
    <source>
        <dbReference type="SAM" id="MobiDB-lite"/>
    </source>
</evidence>
<feature type="region of interest" description="Disordered" evidence="1">
    <location>
        <begin position="82"/>
        <end position="104"/>
    </location>
</feature>
<dbReference type="Proteomes" id="UP001469553">
    <property type="component" value="Unassembled WGS sequence"/>
</dbReference>
<organism evidence="2 3">
    <name type="scientific">Ameca splendens</name>
    <dbReference type="NCBI Taxonomy" id="208324"/>
    <lineage>
        <taxon>Eukaryota</taxon>
        <taxon>Metazoa</taxon>
        <taxon>Chordata</taxon>
        <taxon>Craniata</taxon>
        <taxon>Vertebrata</taxon>
        <taxon>Euteleostomi</taxon>
        <taxon>Actinopterygii</taxon>
        <taxon>Neopterygii</taxon>
        <taxon>Teleostei</taxon>
        <taxon>Neoteleostei</taxon>
        <taxon>Acanthomorphata</taxon>
        <taxon>Ovalentaria</taxon>
        <taxon>Atherinomorphae</taxon>
        <taxon>Cyprinodontiformes</taxon>
        <taxon>Goodeidae</taxon>
        <taxon>Ameca</taxon>
    </lineage>
</organism>
<sequence>MSKPKGGGLQGDNIQDALLVSKGDESTYEYVCVCVCVCDVWFPGATNGADESRGHYVEAVRALETLPSIFLCFPLFYSSHPSAQTPTSSQRLFSGSNENRAGSV</sequence>
<comment type="caution">
    <text evidence="2">The sequence shown here is derived from an EMBL/GenBank/DDBJ whole genome shotgun (WGS) entry which is preliminary data.</text>
</comment>
<dbReference type="EMBL" id="JAHRIP010070372">
    <property type="protein sequence ID" value="MEQ2308943.1"/>
    <property type="molecule type" value="Genomic_DNA"/>
</dbReference>
<protein>
    <submittedName>
        <fullName evidence="2">Uncharacterized protein</fullName>
    </submittedName>
</protein>
<accession>A0ABV0ZUL3</accession>
<evidence type="ECO:0000313" key="3">
    <source>
        <dbReference type="Proteomes" id="UP001469553"/>
    </source>
</evidence>
<proteinExistence type="predicted"/>
<evidence type="ECO:0000313" key="2">
    <source>
        <dbReference type="EMBL" id="MEQ2308943.1"/>
    </source>
</evidence>
<reference evidence="2 3" key="1">
    <citation type="submission" date="2021-06" db="EMBL/GenBank/DDBJ databases">
        <authorList>
            <person name="Palmer J.M."/>
        </authorList>
    </citation>
    <scope>NUCLEOTIDE SEQUENCE [LARGE SCALE GENOMIC DNA]</scope>
    <source>
        <strain evidence="2 3">AS_MEX2019</strain>
        <tissue evidence="2">Muscle</tissue>
    </source>
</reference>